<gene>
    <name evidence="2" type="ORF">TARRARE_6</name>
</gene>
<keyword evidence="1" id="KW-0812">Transmembrane</keyword>
<name>A0AAF0D4S5_9CAUD</name>
<accession>A0AAF0D4S5</accession>
<keyword evidence="1" id="KW-0472">Membrane</keyword>
<sequence>MDLLNPANPLNMVNPASPWYHVWNSVPEESHTVVTELTAGESFIIYGIVGVFCLMIAGLLWLMLSDI</sequence>
<proteinExistence type="predicted"/>
<organism evidence="2 3">
    <name type="scientific">Escherichia phage vB_Ec_Tarrare</name>
    <dbReference type="NCBI Taxonomy" id="3032379"/>
    <lineage>
        <taxon>Viruses</taxon>
        <taxon>Duplodnaviria</taxon>
        <taxon>Heunggongvirae</taxon>
        <taxon>Uroviricota</taxon>
        <taxon>Caudoviricetes</taxon>
        <taxon>Autographivirales</taxon>
        <taxon>Autotranscriptaviridae</taxon>
        <taxon>Studiervirinae</taxon>
        <taxon>Rindgevirus</taxon>
        <taxon>Rindgevirus tarrare</taxon>
    </lineage>
</organism>
<evidence type="ECO:0000313" key="3">
    <source>
        <dbReference type="Proteomes" id="UP001222071"/>
    </source>
</evidence>
<dbReference type="EMBL" id="OQ507919">
    <property type="protein sequence ID" value="WEU68252.1"/>
    <property type="molecule type" value="Genomic_DNA"/>
</dbReference>
<reference evidence="2" key="1">
    <citation type="submission" date="2023-02" db="EMBL/GenBank/DDBJ databases">
        <authorList>
            <person name="Veilleux F.I."/>
            <person name="Ayyash I.E."/>
            <person name="Page S.T."/>
        </authorList>
    </citation>
    <scope>NUCLEOTIDE SEQUENCE</scope>
</reference>
<feature type="transmembrane region" description="Helical" evidence="1">
    <location>
        <begin position="43"/>
        <end position="64"/>
    </location>
</feature>
<keyword evidence="1" id="KW-1133">Transmembrane helix</keyword>
<evidence type="ECO:0000313" key="2">
    <source>
        <dbReference type="EMBL" id="WEU68252.1"/>
    </source>
</evidence>
<evidence type="ECO:0000256" key="1">
    <source>
        <dbReference type="SAM" id="Phobius"/>
    </source>
</evidence>
<dbReference type="Proteomes" id="UP001222071">
    <property type="component" value="Segment"/>
</dbReference>
<protein>
    <submittedName>
        <fullName evidence="2">Uncharacterized protein</fullName>
    </submittedName>
</protein>
<keyword evidence="3" id="KW-1185">Reference proteome</keyword>